<reference evidence="1 2" key="1">
    <citation type="submission" date="2015-12" db="EMBL/GenBank/DDBJ databases">
        <authorList>
            <person name="Shamseldin A."/>
            <person name="Moawad H."/>
            <person name="Abd El-Rahim W.M."/>
            <person name="Sadowsky M.J."/>
        </authorList>
    </citation>
    <scope>NUCLEOTIDE SEQUENCE [LARGE SCALE GENOMIC DNA]</scope>
    <source>
        <strain evidence="1 2">Ar51</strain>
    </source>
</reference>
<gene>
    <name evidence="1" type="ORF">AU252_15120</name>
</gene>
<sequence>MPTVEENVYIARPPQEVFNFLSKGENIPVWDSSAVHAETVGTEPVAVGTRVKGASKVVGRKFDWTTEVIEFQPPTRFVSSSVEGKLEFTVTNVLEPEGDGTRLNFRIDAASGLGGVFGKLADRFVEQAQARTVRANLETLAELLAEHPEYGRDDG</sequence>
<dbReference type="RefSeq" id="WP_058931429.1">
    <property type="nucleotide sequence ID" value="NZ_CP013747.1"/>
</dbReference>
<organism evidence="1">
    <name type="scientific">Pseudarthrobacter sulfonivorans</name>
    <dbReference type="NCBI Taxonomy" id="121292"/>
    <lineage>
        <taxon>Bacteria</taxon>
        <taxon>Bacillati</taxon>
        <taxon>Actinomycetota</taxon>
        <taxon>Actinomycetes</taxon>
        <taxon>Micrococcales</taxon>
        <taxon>Micrococcaceae</taxon>
        <taxon>Pseudarthrobacter</taxon>
    </lineage>
</organism>
<dbReference type="Pfam" id="PF10604">
    <property type="entry name" value="Polyketide_cyc2"/>
    <property type="match status" value="1"/>
</dbReference>
<dbReference type="STRING" id="121292.AU252_15120"/>
<dbReference type="SUPFAM" id="SSF55961">
    <property type="entry name" value="Bet v1-like"/>
    <property type="match status" value="1"/>
</dbReference>
<accession>A0A0U3PIW1</accession>
<evidence type="ECO:0000313" key="2">
    <source>
        <dbReference type="Proteomes" id="UP000065151"/>
    </source>
</evidence>
<dbReference type="InterPro" id="IPR019587">
    <property type="entry name" value="Polyketide_cyclase/dehydratase"/>
</dbReference>
<dbReference type="KEGG" id="psul:AU252_15120"/>
<name>A0A0U3PIW1_9MICC</name>
<dbReference type="AlphaFoldDB" id="A0A0U3PIW1"/>
<dbReference type="InterPro" id="IPR023393">
    <property type="entry name" value="START-like_dom_sf"/>
</dbReference>
<proteinExistence type="predicted"/>
<protein>
    <recommendedName>
        <fullName evidence="3">Polyketide cyclase</fullName>
    </recommendedName>
</protein>
<dbReference type="EMBL" id="CP013747">
    <property type="protein sequence ID" value="ALV42312.1"/>
    <property type="molecule type" value="Genomic_DNA"/>
</dbReference>
<evidence type="ECO:0008006" key="3">
    <source>
        <dbReference type="Google" id="ProtNLM"/>
    </source>
</evidence>
<dbReference type="Gene3D" id="3.30.530.20">
    <property type="match status" value="1"/>
</dbReference>
<evidence type="ECO:0000313" key="1">
    <source>
        <dbReference type="EMBL" id="ALV42312.1"/>
    </source>
</evidence>
<dbReference type="Proteomes" id="UP000065151">
    <property type="component" value="Chromosome"/>
</dbReference>